<dbReference type="AlphaFoldDB" id="A0A8S1E493"/>
<protein>
    <recommendedName>
        <fullName evidence="3">C-type lectin domain-containing protein</fullName>
    </recommendedName>
</protein>
<evidence type="ECO:0000256" key="2">
    <source>
        <dbReference type="SAM" id="SignalP"/>
    </source>
</evidence>
<dbReference type="InterPro" id="IPR001304">
    <property type="entry name" value="C-type_lectin-like"/>
</dbReference>
<evidence type="ECO:0000313" key="5">
    <source>
        <dbReference type="Proteomes" id="UP000494165"/>
    </source>
</evidence>
<gene>
    <name evidence="4" type="ORF">CLODIP_2_CD14135</name>
</gene>
<reference evidence="4 5" key="1">
    <citation type="submission" date="2020-04" db="EMBL/GenBank/DDBJ databases">
        <authorList>
            <person name="Alioto T."/>
            <person name="Alioto T."/>
            <person name="Gomez Garrido J."/>
        </authorList>
    </citation>
    <scope>NUCLEOTIDE SEQUENCE [LARGE SCALE GENOMIC DNA]</scope>
</reference>
<dbReference type="EMBL" id="CADEPI010000559">
    <property type="protein sequence ID" value="CAB3387296.1"/>
    <property type="molecule type" value="Genomic_DNA"/>
</dbReference>
<dbReference type="InterPro" id="IPR016187">
    <property type="entry name" value="CTDL_fold"/>
</dbReference>
<dbReference type="PROSITE" id="PS50041">
    <property type="entry name" value="C_TYPE_LECTIN_2"/>
    <property type="match status" value="1"/>
</dbReference>
<dbReference type="OrthoDB" id="406096at2759"/>
<accession>A0A8S1E493</accession>
<dbReference type="InterPro" id="IPR016186">
    <property type="entry name" value="C-type_lectin-like/link_sf"/>
</dbReference>
<proteinExistence type="predicted"/>
<dbReference type="Gene3D" id="3.10.100.10">
    <property type="entry name" value="Mannose-Binding Protein A, subunit A"/>
    <property type="match status" value="1"/>
</dbReference>
<evidence type="ECO:0000259" key="3">
    <source>
        <dbReference type="PROSITE" id="PS50041"/>
    </source>
</evidence>
<name>A0A8S1E493_9INSE</name>
<feature type="chain" id="PRO_5035887177" description="C-type lectin domain-containing protein" evidence="2">
    <location>
        <begin position="27"/>
        <end position="967"/>
    </location>
</feature>
<keyword evidence="2" id="KW-0732">Signal</keyword>
<dbReference type="SUPFAM" id="SSF56436">
    <property type="entry name" value="C-type lectin-like"/>
    <property type="match status" value="1"/>
</dbReference>
<feature type="compositionally biased region" description="Basic residues" evidence="1">
    <location>
        <begin position="36"/>
        <end position="47"/>
    </location>
</feature>
<dbReference type="CDD" id="cd00037">
    <property type="entry name" value="CLECT"/>
    <property type="match status" value="1"/>
</dbReference>
<feature type="region of interest" description="Disordered" evidence="1">
    <location>
        <begin position="36"/>
        <end position="61"/>
    </location>
</feature>
<evidence type="ECO:0000313" key="4">
    <source>
        <dbReference type="EMBL" id="CAB3387296.1"/>
    </source>
</evidence>
<comment type="caution">
    <text evidence="4">The sequence shown here is derived from an EMBL/GenBank/DDBJ whole genome shotgun (WGS) entry which is preliminary data.</text>
</comment>
<sequence length="967" mass="110004">MVVVKKLLFRVLFVLSLLVIIAEVWGATTRKKKSTTKTVKKRIRKSTTRTPIKSKTSSQKTESLNEICRNYNKIKKNLLDTARSEDFVELTHDGKAELLDVRDRPIGKFINRGLKVSFESVDKVKFGKAVEACLYQKQQLLAIDEFDDSNFNEGFHEKIINSLLNTKREPIESLWTSAAPCSKSDPLNKATNSCSSVTWCSNNVETRLDYTLNLGKVSRPYCIIYRKSTKRLVPADCSFEASFMCESACSKPKCPLPNDCLKDESLFEVIGGKTYLKKEHEIRGTWEQTNFGFYFFGEKLVNWKENWMTCCSLGLKPLALTKALFDHNDENPNIPTQGVVYWSAMTREGCPFRFENCLHNTSSELLDTIICGIRKGGSCVAVSNRDYSMRKYIGTSLIVKSTACTSKLLLGCEGTAQTFEIRVDTNNCDMPECTGLPICVMKDGLSVARKSLVSPWRFGNWHSCCDNNILELHNEYGTWDEAYKRCCSLGMDLLSVHNPAKQDCLGNPYKNSNPNEKGYLPFRTEAWTAGRDIESCRGQLRWCTGYLNDYLKSDLKWKKGQDPRFANNSCVFMDFGDPVVPSLALADCSEKKQIICEAPMGVGFKSQMHYLPCSRNFKVKKSKADIIWHGGDLNRTGYAAKKMVQCLAEHIGLVYNSTQINGRLYLKMMSRMIYPLDYVSMTRAIHQQQVKYSAFNDLYGEKKIKNSLYNVVYDLTNQYYSAHFDLAAEIIIKLYKSKGIKNMNEETYAFDFLVFLLQSKAVNHFWKLYDFTSEQHSWMPADQDLSSPCMTFDAYSKNSSSCIDVDGLIPLTESKPFPTMRPIDTKWYGMTSFTTCLEKRGSLPFAETKTEFETIYNLIRGVNPTLTIIWGQGFSSNKLNKNFMWCRSDVGPFQPWAKIPVPVSVNASDATKNQDFVMLVSLPGVKPNLHAVPPSDELMNKTEVFCRFPDYVVNECSRAKQAEREEN</sequence>
<dbReference type="Proteomes" id="UP000494165">
    <property type="component" value="Unassembled WGS sequence"/>
</dbReference>
<feature type="domain" description="C-type lectin" evidence="3">
    <location>
        <begin position="478"/>
        <end position="597"/>
    </location>
</feature>
<evidence type="ECO:0000256" key="1">
    <source>
        <dbReference type="SAM" id="MobiDB-lite"/>
    </source>
</evidence>
<feature type="signal peptide" evidence="2">
    <location>
        <begin position="1"/>
        <end position="26"/>
    </location>
</feature>
<organism evidence="4 5">
    <name type="scientific">Cloeon dipterum</name>
    <dbReference type="NCBI Taxonomy" id="197152"/>
    <lineage>
        <taxon>Eukaryota</taxon>
        <taxon>Metazoa</taxon>
        <taxon>Ecdysozoa</taxon>
        <taxon>Arthropoda</taxon>
        <taxon>Hexapoda</taxon>
        <taxon>Insecta</taxon>
        <taxon>Pterygota</taxon>
        <taxon>Palaeoptera</taxon>
        <taxon>Ephemeroptera</taxon>
        <taxon>Pisciforma</taxon>
        <taxon>Baetidae</taxon>
        <taxon>Cloeon</taxon>
    </lineage>
</organism>
<keyword evidence="5" id="KW-1185">Reference proteome</keyword>